<organism evidence="1 2">
    <name type="scientific">Clarias magur</name>
    <name type="common">Asian catfish</name>
    <name type="synonym">Macropteronotus magur</name>
    <dbReference type="NCBI Taxonomy" id="1594786"/>
    <lineage>
        <taxon>Eukaryota</taxon>
        <taxon>Metazoa</taxon>
        <taxon>Chordata</taxon>
        <taxon>Craniata</taxon>
        <taxon>Vertebrata</taxon>
        <taxon>Euteleostomi</taxon>
        <taxon>Actinopterygii</taxon>
        <taxon>Neopterygii</taxon>
        <taxon>Teleostei</taxon>
        <taxon>Ostariophysi</taxon>
        <taxon>Siluriformes</taxon>
        <taxon>Clariidae</taxon>
        <taxon>Clarias</taxon>
    </lineage>
</organism>
<dbReference type="Proteomes" id="UP000727407">
    <property type="component" value="Unassembled WGS sequence"/>
</dbReference>
<protein>
    <submittedName>
        <fullName evidence="1">Uncharacterized protein</fullName>
    </submittedName>
</protein>
<proteinExistence type="predicted"/>
<sequence length="67" mass="7478">MNKKTQSADFPVLPSDSACDLPTASSHTELDHLMELDRLTLPCNVCERKPCYRSLLSRGLKLSRGET</sequence>
<dbReference type="AlphaFoldDB" id="A0A8J4TJR5"/>
<reference evidence="1" key="1">
    <citation type="submission" date="2020-07" db="EMBL/GenBank/DDBJ databases">
        <title>Clarias magur genome sequencing, assembly and annotation.</title>
        <authorList>
            <person name="Kushwaha B."/>
            <person name="Kumar R."/>
            <person name="Das P."/>
            <person name="Joshi C.G."/>
            <person name="Kumar D."/>
            <person name="Nagpure N.S."/>
            <person name="Pandey M."/>
            <person name="Agarwal S."/>
            <person name="Srivastava S."/>
            <person name="Singh M."/>
            <person name="Sahoo L."/>
            <person name="Jayasankar P."/>
            <person name="Meher P.K."/>
            <person name="Koringa P.G."/>
            <person name="Iquebal M.A."/>
            <person name="Das S.P."/>
            <person name="Bit A."/>
            <person name="Patnaik S."/>
            <person name="Patel N."/>
            <person name="Shah T.M."/>
            <person name="Hinsu A."/>
            <person name="Jena J.K."/>
        </authorList>
    </citation>
    <scope>NUCLEOTIDE SEQUENCE</scope>
    <source>
        <strain evidence="1">CIFAMagur01</strain>
        <tissue evidence="1">Testis</tissue>
    </source>
</reference>
<name>A0A8J4TJR5_CLAMG</name>
<accession>A0A8J4TJR5</accession>
<evidence type="ECO:0000313" key="2">
    <source>
        <dbReference type="Proteomes" id="UP000727407"/>
    </source>
</evidence>
<comment type="caution">
    <text evidence="1">The sequence shown here is derived from an EMBL/GenBank/DDBJ whole genome shotgun (WGS) entry which is preliminary data.</text>
</comment>
<evidence type="ECO:0000313" key="1">
    <source>
        <dbReference type="EMBL" id="KAF5899231.1"/>
    </source>
</evidence>
<gene>
    <name evidence="1" type="ORF">DAT39_010991</name>
</gene>
<keyword evidence="2" id="KW-1185">Reference proteome</keyword>
<dbReference type="EMBL" id="QNUK01000173">
    <property type="protein sequence ID" value="KAF5899231.1"/>
    <property type="molecule type" value="Genomic_DNA"/>
</dbReference>